<dbReference type="Gene3D" id="3.40.1370.10">
    <property type="match status" value="1"/>
</dbReference>
<protein>
    <recommendedName>
        <fullName evidence="6">Large ribosomal subunit protein uL4</fullName>
    </recommendedName>
</protein>
<feature type="compositionally biased region" description="Basic and acidic residues" evidence="7">
    <location>
        <begin position="91"/>
        <end position="109"/>
    </location>
</feature>
<comment type="caution">
    <text evidence="8">The sequence shown here is derived from an EMBL/GenBank/DDBJ whole genome shotgun (WGS) entry which is preliminary data.</text>
</comment>
<dbReference type="InterPro" id="IPR002136">
    <property type="entry name" value="Ribosomal_uL4"/>
</dbReference>
<dbReference type="SUPFAM" id="SSF52166">
    <property type="entry name" value="Ribosomal protein L4"/>
    <property type="match status" value="1"/>
</dbReference>
<keyword evidence="3 6" id="KW-0694">RNA-binding</keyword>
<dbReference type="EMBL" id="AOMB01000043">
    <property type="protein sequence ID" value="EMA35786.1"/>
    <property type="molecule type" value="Genomic_DNA"/>
</dbReference>
<feature type="region of interest" description="Disordered" evidence="7">
    <location>
        <begin position="1"/>
        <end position="21"/>
    </location>
</feature>
<dbReference type="InterPro" id="IPR013000">
    <property type="entry name" value="Ribosomal_uL4_euk/arc_CS"/>
</dbReference>
<organism evidence="8 9">
    <name type="scientific">Halococcus hamelinensis 100A6</name>
    <dbReference type="NCBI Taxonomy" id="1132509"/>
    <lineage>
        <taxon>Archaea</taxon>
        <taxon>Methanobacteriati</taxon>
        <taxon>Methanobacteriota</taxon>
        <taxon>Stenosarchaea group</taxon>
        <taxon>Halobacteria</taxon>
        <taxon>Halobacteriales</taxon>
        <taxon>Halococcaceae</taxon>
        <taxon>Halococcus</taxon>
    </lineage>
</organism>
<name>M0LQM5_9EURY</name>
<dbReference type="Proteomes" id="UP000011566">
    <property type="component" value="Unassembled WGS sequence"/>
</dbReference>
<dbReference type="PANTHER" id="PTHR19431">
    <property type="entry name" value="60S RIBOSOMAL PROTEIN L4"/>
    <property type="match status" value="1"/>
</dbReference>
<dbReference type="AlphaFoldDB" id="M0LQM5"/>
<keyword evidence="2 6" id="KW-0699">rRNA-binding</keyword>
<gene>
    <name evidence="8" type="primary">rpl4lp</name>
    <name evidence="6" type="synonym">rpl4</name>
    <name evidence="8" type="ORF">C447_16549</name>
</gene>
<evidence type="ECO:0000256" key="2">
    <source>
        <dbReference type="ARBA" id="ARBA00022730"/>
    </source>
</evidence>
<comment type="similarity">
    <text evidence="1 6">Belongs to the universal ribosomal protein uL4 family.</text>
</comment>
<accession>M0LQM5</accession>
<evidence type="ECO:0000256" key="3">
    <source>
        <dbReference type="ARBA" id="ARBA00022884"/>
    </source>
</evidence>
<evidence type="ECO:0000256" key="4">
    <source>
        <dbReference type="ARBA" id="ARBA00022980"/>
    </source>
</evidence>
<comment type="function">
    <text evidence="6">One of the primary rRNA binding proteins, this protein initially binds near the 5'-end of the 23S rRNA. It is important during the early stages of 50S assembly. It makes multiple contacts with different domains of the 23S rRNA in the assembled 50S subunit and ribosome.</text>
</comment>
<evidence type="ECO:0000313" key="8">
    <source>
        <dbReference type="EMBL" id="EMA35786.1"/>
    </source>
</evidence>
<dbReference type="PATRIC" id="fig|1132509.6.peg.3844"/>
<dbReference type="GO" id="GO:0005840">
    <property type="term" value="C:ribosome"/>
    <property type="evidence" value="ECO:0007669"/>
    <property type="project" value="UniProtKB-KW"/>
</dbReference>
<keyword evidence="9" id="KW-1185">Reference proteome</keyword>
<dbReference type="GO" id="GO:0003735">
    <property type="term" value="F:structural constituent of ribosome"/>
    <property type="evidence" value="ECO:0007669"/>
    <property type="project" value="InterPro"/>
</dbReference>
<dbReference type="eggNOG" id="arCOG04071">
    <property type="taxonomic scope" value="Archaea"/>
</dbReference>
<comment type="subunit">
    <text evidence="6">Part of the 50S ribosomal subunit.</text>
</comment>
<comment type="function">
    <text evidence="6">Forms part of the polypeptide exit tunnel.</text>
</comment>
<dbReference type="GO" id="GO:0006412">
    <property type="term" value="P:translation"/>
    <property type="evidence" value="ECO:0007669"/>
    <property type="project" value="UniProtKB-UniRule"/>
</dbReference>
<evidence type="ECO:0000256" key="7">
    <source>
        <dbReference type="SAM" id="MobiDB-lite"/>
    </source>
</evidence>
<evidence type="ECO:0000256" key="6">
    <source>
        <dbReference type="HAMAP-Rule" id="MF_01328"/>
    </source>
</evidence>
<evidence type="ECO:0000256" key="5">
    <source>
        <dbReference type="ARBA" id="ARBA00023274"/>
    </source>
</evidence>
<reference evidence="8 9" key="1">
    <citation type="journal article" date="2014" name="PLoS Genet.">
        <title>Phylogenetically driven sequencing of extremely halophilic archaea reveals strategies for static and dynamic osmo-response.</title>
        <authorList>
            <person name="Becker E.A."/>
            <person name="Seitzer P.M."/>
            <person name="Tritt A."/>
            <person name="Larsen D."/>
            <person name="Krusor M."/>
            <person name="Yao A.I."/>
            <person name="Wu D."/>
            <person name="Madern D."/>
            <person name="Eisen J.A."/>
            <person name="Darling A.E."/>
            <person name="Facciotti M.T."/>
        </authorList>
    </citation>
    <scope>NUCLEOTIDE SEQUENCE [LARGE SCALE GENOMIC DNA]</scope>
    <source>
        <strain evidence="8 9">100A6</strain>
    </source>
</reference>
<dbReference type="NCBIfam" id="TIGR03672">
    <property type="entry name" value="rpl4p_arch"/>
    <property type="match status" value="1"/>
</dbReference>
<dbReference type="OrthoDB" id="10737at2157"/>
<dbReference type="InterPro" id="IPR045240">
    <property type="entry name" value="Ribosomal_uL4_euk/arch"/>
</dbReference>
<proteinExistence type="inferred from homology"/>
<feature type="compositionally biased region" description="Acidic residues" evidence="7">
    <location>
        <begin position="9"/>
        <end position="20"/>
    </location>
</feature>
<dbReference type="GO" id="GO:1990904">
    <property type="term" value="C:ribonucleoprotein complex"/>
    <property type="evidence" value="ECO:0007669"/>
    <property type="project" value="UniProtKB-KW"/>
</dbReference>
<feature type="region of interest" description="Disordered" evidence="7">
    <location>
        <begin position="37"/>
        <end position="121"/>
    </location>
</feature>
<dbReference type="InterPro" id="IPR023574">
    <property type="entry name" value="Ribosomal_uL4_dom_sf"/>
</dbReference>
<keyword evidence="4 6" id="KW-0689">Ribosomal protein</keyword>
<sequence>MSVTKFDTDGEDAGEVDLPEVFETPYRPDLIARSVRAAQANRSQAHGADDYAGMRTPAESMGSGRGMAHVPQSNGQARRVPQAVSGRAAHPPKEEQDRSQKVNTKERKLATQSAIAATADPELVEERGHVFEGDLPLVVSDEFEEFEKTREVADLLDALGVAGDIERAEDRTVRAGRGTTRGRKYKRAKSILFVTSDEPSRAARNLAGADVATAQEVNAEDLAPGTQAGRLTIWTESAIEEVADR</sequence>
<dbReference type="GO" id="GO:0019843">
    <property type="term" value="F:rRNA binding"/>
    <property type="evidence" value="ECO:0007669"/>
    <property type="project" value="UniProtKB-UniRule"/>
</dbReference>
<evidence type="ECO:0000313" key="9">
    <source>
        <dbReference type="Proteomes" id="UP000011566"/>
    </source>
</evidence>
<dbReference type="Pfam" id="PF00573">
    <property type="entry name" value="Ribosomal_L4"/>
    <property type="match status" value="1"/>
</dbReference>
<dbReference type="PROSITE" id="PS00939">
    <property type="entry name" value="RIBOSOMAL_L1E"/>
    <property type="match status" value="1"/>
</dbReference>
<dbReference type="InterPro" id="IPR019970">
    <property type="entry name" value="Ribosomall_uL4-arc"/>
</dbReference>
<dbReference type="HAMAP" id="MF_01328_A">
    <property type="entry name" value="Ribosomal_uL4_A"/>
    <property type="match status" value="1"/>
</dbReference>
<evidence type="ECO:0000256" key="1">
    <source>
        <dbReference type="ARBA" id="ARBA00010528"/>
    </source>
</evidence>
<dbReference type="RefSeq" id="WP_007695861.1">
    <property type="nucleotide sequence ID" value="NZ_AJRK01000444.1"/>
</dbReference>
<keyword evidence="5 6" id="KW-0687">Ribonucleoprotein</keyword>